<name>A0A0E9QAQ2_ANGAN</name>
<reference evidence="1" key="2">
    <citation type="journal article" date="2015" name="Fish Shellfish Immunol.">
        <title>Early steps in the European eel (Anguilla anguilla)-Vibrio vulnificus interaction in the gills: Role of the RtxA13 toxin.</title>
        <authorList>
            <person name="Callol A."/>
            <person name="Pajuelo D."/>
            <person name="Ebbesson L."/>
            <person name="Teles M."/>
            <person name="MacKenzie S."/>
            <person name="Amaro C."/>
        </authorList>
    </citation>
    <scope>NUCLEOTIDE SEQUENCE</scope>
</reference>
<dbReference type="EMBL" id="GBXM01095182">
    <property type="protein sequence ID" value="JAH13395.1"/>
    <property type="molecule type" value="Transcribed_RNA"/>
</dbReference>
<organism evidence="1">
    <name type="scientific">Anguilla anguilla</name>
    <name type="common">European freshwater eel</name>
    <name type="synonym">Muraena anguilla</name>
    <dbReference type="NCBI Taxonomy" id="7936"/>
    <lineage>
        <taxon>Eukaryota</taxon>
        <taxon>Metazoa</taxon>
        <taxon>Chordata</taxon>
        <taxon>Craniata</taxon>
        <taxon>Vertebrata</taxon>
        <taxon>Euteleostomi</taxon>
        <taxon>Actinopterygii</taxon>
        <taxon>Neopterygii</taxon>
        <taxon>Teleostei</taxon>
        <taxon>Anguilliformes</taxon>
        <taxon>Anguillidae</taxon>
        <taxon>Anguilla</taxon>
    </lineage>
</organism>
<protein>
    <submittedName>
        <fullName evidence="1">Uncharacterized protein</fullName>
    </submittedName>
</protein>
<accession>A0A0E9QAQ2</accession>
<proteinExistence type="predicted"/>
<dbReference type="AlphaFoldDB" id="A0A0E9QAQ2"/>
<sequence length="27" mass="2962">MRSITCCTAFTLSNGQNGMVKKSLRLT</sequence>
<evidence type="ECO:0000313" key="1">
    <source>
        <dbReference type="EMBL" id="JAH13395.1"/>
    </source>
</evidence>
<reference evidence="1" key="1">
    <citation type="submission" date="2014-11" db="EMBL/GenBank/DDBJ databases">
        <authorList>
            <person name="Amaro Gonzalez C."/>
        </authorList>
    </citation>
    <scope>NUCLEOTIDE SEQUENCE</scope>
</reference>